<dbReference type="EC" id="3.1.3.84" evidence="3"/>
<keyword evidence="5" id="KW-0904">Protein phosphatase</keyword>
<dbReference type="Proteomes" id="UP001301958">
    <property type="component" value="Unassembled WGS sequence"/>
</dbReference>
<evidence type="ECO:0000256" key="5">
    <source>
        <dbReference type="ARBA" id="ARBA00022912"/>
    </source>
</evidence>
<organism evidence="8 9">
    <name type="scientific">Podospora fimiseda</name>
    <dbReference type="NCBI Taxonomy" id="252190"/>
    <lineage>
        <taxon>Eukaryota</taxon>
        <taxon>Fungi</taxon>
        <taxon>Dikarya</taxon>
        <taxon>Ascomycota</taxon>
        <taxon>Pezizomycotina</taxon>
        <taxon>Sordariomycetes</taxon>
        <taxon>Sordariomycetidae</taxon>
        <taxon>Sordariales</taxon>
        <taxon>Podosporaceae</taxon>
        <taxon>Podospora</taxon>
    </lineage>
</organism>
<dbReference type="InterPro" id="IPR002589">
    <property type="entry name" value="Macro_dom"/>
</dbReference>
<keyword evidence="5" id="KW-0378">Hydrolase</keyword>
<evidence type="ECO:0000313" key="8">
    <source>
        <dbReference type="EMBL" id="KAK4221273.1"/>
    </source>
</evidence>
<dbReference type="GO" id="GO:0140291">
    <property type="term" value="P:peptidyl-glutamate ADP-deribosylation"/>
    <property type="evidence" value="ECO:0007669"/>
    <property type="project" value="TreeGrafter"/>
</dbReference>
<reference evidence="8" key="2">
    <citation type="submission" date="2023-05" db="EMBL/GenBank/DDBJ databases">
        <authorList>
            <consortium name="Lawrence Berkeley National Laboratory"/>
            <person name="Steindorff A."/>
            <person name="Hensen N."/>
            <person name="Bonometti L."/>
            <person name="Westerberg I."/>
            <person name="Brannstrom I.O."/>
            <person name="Guillou S."/>
            <person name="Cros-Aarteil S."/>
            <person name="Calhoun S."/>
            <person name="Haridas S."/>
            <person name="Kuo A."/>
            <person name="Mondo S."/>
            <person name="Pangilinan J."/>
            <person name="Riley R."/>
            <person name="Labutti K."/>
            <person name="Andreopoulos B."/>
            <person name="Lipzen A."/>
            <person name="Chen C."/>
            <person name="Yanf M."/>
            <person name="Daum C."/>
            <person name="Ng V."/>
            <person name="Clum A."/>
            <person name="Ohm R."/>
            <person name="Martin F."/>
            <person name="Silar P."/>
            <person name="Natvig D."/>
            <person name="Lalanne C."/>
            <person name="Gautier V."/>
            <person name="Ament-Velasquez S.L."/>
            <person name="Kruys A."/>
            <person name="Hutchinson M.I."/>
            <person name="Powell A.J."/>
            <person name="Barry K."/>
            <person name="Miller A.N."/>
            <person name="Grigoriev I.V."/>
            <person name="Debuchy R."/>
            <person name="Gladieux P."/>
            <person name="Thoren M.H."/>
            <person name="Johannesson H."/>
        </authorList>
    </citation>
    <scope>NUCLEOTIDE SEQUENCE</scope>
    <source>
        <strain evidence="8">CBS 990.96</strain>
    </source>
</reference>
<comment type="caution">
    <text evidence="8">The sequence shown here is derived from an EMBL/GenBank/DDBJ whole genome shotgun (WGS) entry which is preliminary data.</text>
</comment>
<dbReference type="PANTHER" id="PTHR12521:SF0">
    <property type="entry name" value="ADP-RIBOSE GLYCOHYDROLASE OARD1"/>
    <property type="match status" value="1"/>
</dbReference>
<evidence type="ECO:0000256" key="4">
    <source>
        <dbReference type="ARBA" id="ARBA00019744"/>
    </source>
</evidence>
<comment type="similarity">
    <text evidence="2">Belongs to the POA1 family.</text>
</comment>
<name>A0AAN7BES0_9PEZI</name>
<evidence type="ECO:0000256" key="6">
    <source>
        <dbReference type="ARBA" id="ARBA00034427"/>
    </source>
</evidence>
<feature type="non-terminal residue" evidence="8">
    <location>
        <position position="1"/>
    </location>
</feature>
<dbReference type="InterPro" id="IPR043472">
    <property type="entry name" value="Macro_dom-like"/>
</dbReference>
<evidence type="ECO:0000256" key="2">
    <source>
        <dbReference type="ARBA" id="ARBA00006575"/>
    </source>
</evidence>
<protein>
    <recommendedName>
        <fullName evidence="4">ADP-ribose 1''-phosphate phosphatase</fullName>
        <ecNumber evidence="3">3.1.3.84</ecNumber>
    </recommendedName>
</protein>
<dbReference type="Gene3D" id="3.40.220.10">
    <property type="entry name" value="Leucine Aminopeptidase, subunit E, domain 1"/>
    <property type="match status" value="1"/>
</dbReference>
<evidence type="ECO:0000256" key="3">
    <source>
        <dbReference type="ARBA" id="ARBA00012983"/>
    </source>
</evidence>
<evidence type="ECO:0000259" key="7">
    <source>
        <dbReference type="Pfam" id="PF01661"/>
    </source>
</evidence>
<dbReference type="SUPFAM" id="SSF52949">
    <property type="entry name" value="Macro domain-like"/>
    <property type="match status" value="1"/>
</dbReference>
<dbReference type="InterPro" id="IPR050892">
    <property type="entry name" value="ADP-ribose_metab_enzymes"/>
</dbReference>
<gene>
    <name evidence="8" type="ORF">QBC38DRAFT_377415</name>
</gene>
<dbReference type="PANTHER" id="PTHR12521">
    <property type="entry name" value="PROTEIN C6ORF130"/>
    <property type="match status" value="1"/>
</dbReference>
<accession>A0AAN7BES0</accession>
<proteinExistence type="inferred from homology"/>
<evidence type="ECO:0000256" key="1">
    <source>
        <dbReference type="ARBA" id="ARBA00002432"/>
    </source>
</evidence>
<dbReference type="AlphaFoldDB" id="A0AAN7BES0"/>
<reference evidence="8" key="1">
    <citation type="journal article" date="2023" name="Mol. Phylogenet. Evol.">
        <title>Genome-scale phylogeny and comparative genomics of the fungal order Sordariales.</title>
        <authorList>
            <person name="Hensen N."/>
            <person name="Bonometti L."/>
            <person name="Westerberg I."/>
            <person name="Brannstrom I.O."/>
            <person name="Guillou S."/>
            <person name="Cros-Aarteil S."/>
            <person name="Calhoun S."/>
            <person name="Haridas S."/>
            <person name="Kuo A."/>
            <person name="Mondo S."/>
            <person name="Pangilinan J."/>
            <person name="Riley R."/>
            <person name="LaButti K."/>
            <person name="Andreopoulos B."/>
            <person name="Lipzen A."/>
            <person name="Chen C."/>
            <person name="Yan M."/>
            <person name="Daum C."/>
            <person name="Ng V."/>
            <person name="Clum A."/>
            <person name="Steindorff A."/>
            <person name="Ohm R.A."/>
            <person name="Martin F."/>
            <person name="Silar P."/>
            <person name="Natvig D.O."/>
            <person name="Lalanne C."/>
            <person name="Gautier V."/>
            <person name="Ament-Velasquez S.L."/>
            <person name="Kruys A."/>
            <person name="Hutchinson M.I."/>
            <person name="Powell A.J."/>
            <person name="Barry K."/>
            <person name="Miller A.N."/>
            <person name="Grigoriev I.V."/>
            <person name="Debuchy R."/>
            <person name="Gladieux P."/>
            <person name="Hiltunen Thoren M."/>
            <person name="Johannesson H."/>
        </authorList>
    </citation>
    <scope>NUCLEOTIDE SEQUENCE</scope>
    <source>
        <strain evidence="8">CBS 990.96</strain>
    </source>
</reference>
<evidence type="ECO:0000313" key="9">
    <source>
        <dbReference type="Proteomes" id="UP001301958"/>
    </source>
</evidence>
<sequence>PTPNPLSPVRGAGVAGPRLLKLHEVQGNLFGAIPPETVLIHSCNCQGSWGGGVARIFNTQFPGAYRVYKAHCDNNPVANIVGRALLIQPQQGDPPNQYVACLFTSARGGSRHDAKNVILQHTESSMRGLLQELAWLEGLAPGTGRFSGGLRMPPINAGIFDVPWKDTHRLLHNMPLDENPKQGLGDGHTYITVFDFIPGAPAPAESVKRGANDSGCFFGGLGKKFRT</sequence>
<comment type="catalytic activity">
    <reaction evidence="6">
        <text>ADP-alpha-D-ribose 1''-phosphate + H2O = ADP-D-ribose + phosphate</text>
        <dbReference type="Rhea" id="RHEA:25029"/>
        <dbReference type="ChEBI" id="CHEBI:15377"/>
        <dbReference type="ChEBI" id="CHEBI:43474"/>
        <dbReference type="ChEBI" id="CHEBI:57967"/>
        <dbReference type="ChEBI" id="CHEBI:58753"/>
        <dbReference type="EC" id="3.1.3.84"/>
    </reaction>
</comment>
<dbReference type="Pfam" id="PF01661">
    <property type="entry name" value="Macro"/>
    <property type="match status" value="1"/>
</dbReference>
<keyword evidence="9" id="KW-1185">Reference proteome</keyword>
<comment type="function">
    <text evidence="1">Highly specific phosphatase involved in the metabolism of ADP-ribose 1''-phosphate (Appr1p) which is produced as a consequence of tRNA splicing.</text>
</comment>
<feature type="domain" description="Macro" evidence="7">
    <location>
        <begin position="40"/>
        <end position="170"/>
    </location>
</feature>
<dbReference type="EMBL" id="MU865565">
    <property type="protein sequence ID" value="KAK4221273.1"/>
    <property type="molecule type" value="Genomic_DNA"/>
</dbReference>
<dbReference type="GO" id="GO:0004721">
    <property type="term" value="F:phosphoprotein phosphatase activity"/>
    <property type="evidence" value="ECO:0007669"/>
    <property type="project" value="UniProtKB-KW"/>
</dbReference>